<feature type="transmembrane region" description="Helical" evidence="1">
    <location>
        <begin position="12"/>
        <end position="29"/>
    </location>
</feature>
<dbReference type="EMBL" id="CT573073">
    <property type="protein sequence ID" value="CAJ71780.1"/>
    <property type="molecule type" value="Genomic_DNA"/>
</dbReference>
<evidence type="ECO:0000313" key="2">
    <source>
        <dbReference type="EMBL" id="CAJ71780.1"/>
    </source>
</evidence>
<reference evidence="2" key="2">
    <citation type="submission" date="2006-01" db="EMBL/GenBank/DDBJ databases">
        <authorList>
            <person name="Genoscope"/>
        </authorList>
    </citation>
    <scope>NUCLEOTIDE SEQUENCE</scope>
</reference>
<name>Q1PX20_KUEST</name>
<dbReference type="AlphaFoldDB" id="Q1PX20"/>
<evidence type="ECO:0000256" key="1">
    <source>
        <dbReference type="SAM" id="Phobius"/>
    </source>
</evidence>
<keyword evidence="1" id="KW-1133">Transmembrane helix</keyword>
<feature type="transmembrane region" description="Helical" evidence="1">
    <location>
        <begin position="35"/>
        <end position="55"/>
    </location>
</feature>
<accession>Q1PX20</accession>
<proteinExistence type="predicted"/>
<gene>
    <name evidence="2" type="ORF">kustc1035</name>
</gene>
<organism evidence="2">
    <name type="scientific">Kuenenia stuttgartiensis</name>
    <dbReference type="NCBI Taxonomy" id="174633"/>
    <lineage>
        <taxon>Bacteria</taxon>
        <taxon>Pseudomonadati</taxon>
        <taxon>Planctomycetota</taxon>
        <taxon>Candidatus Brocadiia</taxon>
        <taxon>Candidatus Brocadiales</taxon>
        <taxon>Candidatus Brocadiaceae</taxon>
        <taxon>Candidatus Kuenenia</taxon>
    </lineage>
</organism>
<sequence>MNGISANRYTRNVFFIFVPSGMSCKIWYYHVKTSFFVSFSLYYYPSTSCFLCSFFKMHNRKALIR</sequence>
<keyword evidence="1" id="KW-0812">Transmembrane</keyword>
<reference evidence="2" key="1">
    <citation type="journal article" date="2006" name="Nature">
        <title>Deciphering the evolution and metabolism of an anammox bacterium from a community genome.</title>
        <authorList>
            <person name="Strous M."/>
            <person name="Pelletier E."/>
            <person name="Mangenot S."/>
            <person name="Rattei T."/>
            <person name="Lehner A."/>
            <person name="Taylor M.W."/>
            <person name="Horn M."/>
            <person name="Daims H."/>
            <person name="Bartol-Mavel D."/>
            <person name="Wincker P."/>
            <person name="Barbe V."/>
            <person name="Fonknechten N."/>
            <person name="Vallenet D."/>
            <person name="Segurens B."/>
            <person name="Schenowitz-Truong C."/>
            <person name="Medigue C."/>
            <person name="Collingro A."/>
            <person name="Snel B."/>
            <person name="Dutilh B.E."/>
            <person name="OpDenCamp H.J.M."/>
            <person name="vanDerDrift C."/>
            <person name="Cirpus I."/>
            <person name="vanDePas-Schoonen K.T."/>
            <person name="Harhangi H.R."/>
            <person name="vanNiftrik L."/>
            <person name="Schmid M."/>
            <person name="Keltjens J."/>
            <person name="vanDeVossenberg J."/>
            <person name="Kartal B."/>
            <person name="Meier H."/>
            <person name="Frishman D."/>
            <person name="Huynen M.A."/>
            <person name="Mewes H."/>
            <person name="Weissenbach J."/>
            <person name="Jetten M.S.M."/>
            <person name="Wagner M."/>
            <person name="LePaslier D."/>
        </authorList>
    </citation>
    <scope>NUCLEOTIDE SEQUENCE</scope>
</reference>
<protein>
    <submittedName>
        <fullName evidence="2">Uncharacterized protein</fullName>
    </submittedName>
</protein>
<keyword evidence="1" id="KW-0472">Membrane</keyword>